<feature type="compositionally biased region" description="Low complexity" evidence="2">
    <location>
        <begin position="40"/>
        <end position="49"/>
    </location>
</feature>
<comment type="caution">
    <text evidence="3">The sequence shown here is derived from an EMBL/GenBank/DDBJ whole genome shotgun (WGS) entry which is preliminary data.</text>
</comment>
<dbReference type="RefSeq" id="WP_284067695.1">
    <property type="nucleotide sequence ID" value="NZ_JASKNE010000001.1"/>
</dbReference>
<dbReference type="Proteomes" id="UP001241935">
    <property type="component" value="Unassembled WGS sequence"/>
</dbReference>
<evidence type="ECO:0000256" key="1">
    <source>
        <dbReference type="SAM" id="Coils"/>
    </source>
</evidence>
<evidence type="ECO:0008006" key="5">
    <source>
        <dbReference type="Google" id="ProtNLM"/>
    </source>
</evidence>
<evidence type="ECO:0000313" key="4">
    <source>
        <dbReference type="Proteomes" id="UP001241935"/>
    </source>
</evidence>
<dbReference type="AlphaFoldDB" id="A0AAW6UTI4"/>
<name>A0AAW6UTI4_9GAMM</name>
<accession>A0AAW6UTI4</accession>
<feature type="region of interest" description="Disordered" evidence="2">
    <location>
        <begin position="27"/>
        <end position="58"/>
    </location>
</feature>
<organism evidence="3 4">
    <name type="scientific">Acinetobacter terrestris</name>
    <dbReference type="NCBI Taxonomy" id="2529843"/>
    <lineage>
        <taxon>Bacteria</taxon>
        <taxon>Pseudomonadati</taxon>
        <taxon>Pseudomonadota</taxon>
        <taxon>Gammaproteobacteria</taxon>
        <taxon>Moraxellales</taxon>
        <taxon>Moraxellaceae</taxon>
        <taxon>Acinetobacter</taxon>
        <taxon>Acinetobacter Taxon 24</taxon>
    </lineage>
</organism>
<keyword evidence="1" id="KW-0175">Coiled coil</keyword>
<evidence type="ECO:0000256" key="2">
    <source>
        <dbReference type="SAM" id="MobiDB-lite"/>
    </source>
</evidence>
<evidence type="ECO:0000313" key="3">
    <source>
        <dbReference type="EMBL" id="MDK1684978.1"/>
    </source>
</evidence>
<protein>
    <recommendedName>
        <fullName evidence="5">Lipoprotein</fullName>
    </recommendedName>
</protein>
<sequence length="209" mass="23239">MKKFIQNVVSPFVMFSAGILLIGCEQANSPDSTEDRTSRSSEVSEQVSESAKDSAETSKAELKSGNMFYIVRDVADMQLKAGDYVEQLKQTQTDLETAINDKDQQQLQSTAKTLKQQLTGFNEALTGLNLKSQEIDSIRQNIMQANQQALTTPLLNGDVDLSQVDFKKIEKQMSSIQMEMIKLAGMMIPQSQDEAEQNEQDQSEADQEG</sequence>
<proteinExistence type="predicted"/>
<feature type="compositionally biased region" description="Acidic residues" evidence="2">
    <location>
        <begin position="193"/>
        <end position="209"/>
    </location>
</feature>
<reference evidence="3" key="1">
    <citation type="submission" date="2023-04" db="EMBL/GenBank/DDBJ databases">
        <title>The environmental microbiomes in feedlot watering bowls are a reservoir of florfenicol resistance for bovine respiratory disease pathogens.</title>
        <authorList>
            <person name="Kos D.W."/>
            <person name="Ruzzini A.C."/>
            <person name="Schreiner B."/>
            <person name="Jelinski M.D."/>
        </authorList>
    </citation>
    <scope>NUCLEOTIDE SEQUENCE</scope>
    <source>
        <strain evidence="3">WB3</strain>
    </source>
</reference>
<dbReference type="PROSITE" id="PS51257">
    <property type="entry name" value="PROKAR_LIPOPROTEIN"/>
    <property type="match status" value="1"/>
</dbReference>
<gene>
    <name evidence="3" type="ORF">QOR41_14365</name>
</gene>
<feature type="coiled-coil region" evidence="1">
    <location>
        <begin position="85"/>
        <end position="148"/>
    </location>
</feature>
<feature type="region of interest" description="Disordered" evidence="2">
    <location>
        <begin position="189"/>
        <end position="209"/>
    </location>
</feature>
<dbReference type="EMBL" id="JASKNE010000001">
    <property type="protein sequence ID" value="MDK1684978.1"/>
    <property type="molecule type" value="Genomic_DNA"/>
</dbReference>